<evidence type="ECO:0000256" key="2">
    <source>
        <dbReference type="ARBA" id="ARBA00022833"/>
    </source>
</evidence>
<feature type="region of interest" description="Disordered" evidence="3">
    <location>
        <begin position="255"/>
        <end position="435"/>
    </location>
</feature>
<feature type="compositionally biased region" description="Basic and acidic residues" evidence="3">
    <location>
        <begin position="288"/>
        <end position="313"/>
    </location>
</feature>
<dbReference type="AlphaFoldDB" id="A0A438NDE2"/>
<feature type="compositionally biased region" description="Low complexity" evidence="3">
    <location>
        <begin position="205"/>
        <end position="214"/>
    </location>
</feature>
<dbReference type="Pfam" id="PF00653">
    <property type="entry name" value="BIR"/>
    <property type="match status" value="2"/>
</dbReference>
<dbReference type="SMART" id="SM00238">
    <property type="entry name" value="BIR"/>
    <property type="match status" value="2"/>
</dbReference>
<dbReference type="InterPro" id="IPR001370">
    <property type="entry name" value="BIR_rpt"/>
</dbReference>
<dbReference type="GO" id="GO:0046872">
    <property type="term" value="F:metal ion binding"/>
    <property type="evidence" value="ECO:0007669"/>
    <property type="project" value="UniProtKB-KW"/>
</dbReference>
<feature type="compositionally biased region" description="Polar residues" evidence="3">
    <location>
        <begin position="320"/>
        <end position="331"/>
    </location>
</feature>
<dbReference type="CDD" id="cd00022">
    <property type="entry name" value="BIR"/>
    <property type="match status" value="2"/>
</dbReference>
<comment type="caution">
    <text evidence="4">The sequence shown here is derived from an EMBL/GenBank/DDBJ whole genome shotgun (WGS) entry which is preliminary data.</text>
</comment>
<evidence type="ECO:0000256" key="3">
    <source>
        <dbReference type="SAM" id="MobiDB-lite"/>
    </source>
</evidence>
<dbReference type="PANTHER" id="PTHR46771:SF5">
    <property type="entry name" value="DETERIN"/>
    <property type="match status" value="1"/>
</dbReference>
<sequence>MEYATYESRLASFEPPSKRSKLGWPHKTPTPHSLAKAGFYYNRVTDGNDNVVCYLCERNLSGWETDDDPIDEHFKHSSNCGWAILMNIEKDATSDLSAMEDPTGPMVADARRATYAIGWPHENKRGWTCKTEKMVEAGWHFAPTPECEDYVSCVHCKLSLDGWEPKDNPFDEHYKRSPECPFFHFAGTTAPSKRPRAKKGRASKSSRTSKASTRMSTQSTNDTVLSELPSFNDIPDLDDSIDTSGVSVMTTMSTASTATTKGKRKGAAKAKTATKTKRAKTTRQTKAKKQETEPEADQLQHEPEPEPKQHEAEAYDSPVASKSQPAASGPTTDVAYPSIPQQSPVMTDLTSRLSPVPPPPGPSPTPRRTRQSLTKSKEVYSTPPKKRNVQPAAAVIASPPKGSSPSSQSDIENAPPSSRPASTRPPVAQTVPVTFSSPGCVQTTSWTPVDVELAFEPNTPQPADILALTGGQLSDKEKAMTVQEWVEYLATEAEKGLRAETERVVSIFEREGQRAMGVLEGIVCVQ</sequence>
<protein>
    <recommendedName>
        <fullName evidence="6">Inhibitor of apoptosis repeat-containing protein</fullName>
    </recommendedName>
</protein>
<feature type="compositionally biased region" description="Basic residues" evidence="3">
    <location>
        <begin position="193"/>
        <end position="204"/>
    </location>
</feature>
<dbReference type="Proteomes" id="UP000288859">
    <property type="component" value="Unassembled WGS sequence"/>
</dbReference>
<feature type="compositionally biased region" description="Polar residues" evidence="3">
    <location>
        <begin position="215"/>
        <end position="224"/>
    </location>
</feature>
<evidence type="ECO:0000313" key="5">
    <source>
        <dbReference type="Proteomes" id="UP000288859"/>
    </source>
</evidence>
<dbReference type="VEuPathDB" id="FungiDB:PV10_02502"/>
<name>A0A438NDE2_EXOME</name>
<feature type="compositionally biased region" description="Basic residues" evidence="3">
    <location>
        <begin position="261"/>
        <end position="287"/>
    </location>
</feature>
<dbReference type="SUPFAM" id="SSF57924">
    <property type="entry name" value="Inhibitor of apoptosis (IAP) repeat"/>
    <property type="match status" value="2"/>
</dbReference>
<reference evidence="4 5" key="1">
    <citation type="submission" date="2017-03" db="EMBL/GenBank/DDBJ databases">
        <title>Genomes of endolithic fungi from Antarctica.</title>
        <authorList>
            <person name="Coleine C."/>
            <person name="Masonjones S."/>
            <person name="Stajich J.E."/>
        </authorList>
    </citation>
    <scope>NUCLEOTIDE SEQUENCE [LARGE SCALE GENOMIC DNA]</scope>
    <source>
        <strain evidence="4 5">CCFEE 6314</strain>
    </source>
</reference>
<proteinExistence type="predicted"/>
<organism evidence="4 5">
    <name type="scientific">Exophiala mesophila</name>
    <name type="common">Black yeast-like fungus</name>
    <dbReference type="NCBI Taxonomy" id="212818"/>
    <lineage>
        <taxon>Eukaryota</taxon>
        <taxon>Fungi</taxon>
        <taxon>Dikarya</taxon>
        <taxon>Ascomycota</taxon>
        <taxon>Pezizomycotina</taxon>
        <taxon>Eurotiomycetes</taxon>
        <taxon>Chaetothyriomycetidae</taxon>
        <taxon>Chaetothyriales</taxon>
        <taxon>Herpotrichiellaceae</taxon>
        <taxon>Exophiala</taxon>
    </lineage>
</organism>
<dbReference type="PROSITE" id="PS50143">
    <property type="entry name" value="BIR_REPEAT_2"/>
    <property type="match status" value="2"/>
</dbReference>
<gene>
    <name evidence="4" type="ORF">B0A52_02704</name>
</gene>
<evidence type="ECO:0000313" key="4">
    <source>
        <dbReference type="EMBL" id="RVX73814.1"/>
    </source>
</evidence>
<evidence type="ECO:0000256" key="1">
    <source>
        <dbReference type="ARBA" id="ARBA00022723"/>
    </source>
</evidence>
<keyword evidence="1" id="KW-0479">Metal-binding</keyword>
<keyword evidence="2" id="KW-0862">Zinc</keyword>
<feature type="compositionally biased region" description="Pro residues" evidence="3">
    <location>
        <begin position="355"/>
        <end position="365"/>
    </location>
</feature>
<feature type="compositionally biased region" description="Low complexity" evidence="3">
    <location>
        <begin position="398"/>
        <end position="426"/>
    </location>
</feature>
<dbReference type="PANTHER" id="PTHR46771">
    <property type="entry name" value="DETERIN"/>
    <property type="match status" value="1"/>
</dbReference>
<dbReference type="InterPro" id="IPR051190">
    <property type="entry name" value="Baculoviral_IAP"/>
</dbReference>
<dbReference type="Gene3D" id="1.10.1170.10">
    <property type="entry name" value="Inhibitor Of Apoptosis Protein (2mihbC-IAP-1), Chain A"/>
    <property type="match status" value="2"/>
</dbReference>
<dbReference type="EMBL" id="NAJM01000006">
    <property type="protein sequence ID" value="RVX73814.1"/>
    <property type="molecule type" value="Genomic_DNA"/>
</dbReference>
<dbReference type="OrthoDB" id="2196114at2759"/>
<feature type="region of interest" description="Disordered" evidence="3">
    <location>
        <begin position="185"/>
        <end position="236"/>
    </location>
</feature>
<accession>A0A438NDE2</accession>
<evidence type="ECO:0008006" key="6">
    <source>
        <dbReference type="Google" id="ProtNLM"/>
    </source>
</evidence>